<comment type="caution">
    <text evidence="1">The sequence shown here is derived from an EMBL/GenBank/DDBJ whole genome shotgun (WGS) entry which is preliminary data.</text>
</comment>
<dbReference type="InterPro" id="IPR009000">
    <property type="entry name" value="Transl_B-barrel_sf"/>
</dbReference>
<accession>A0ABD5NSF4</accession>
<gene>
    <name evidence="1" type="ORF">ACFOUR_16130</name>
</gene>
<dbReference type="GeneID" id="73904344"/>
<dbReference type="InterPro" id="IPR038664">
    <property type="entry name" value="Gar1/Naf1_Cbf5-bd_sf"/>
</dbReference>
<reference evidence="1 2" key="1">
    <citation type="journal article" date="2019" name="Int. J. Syst. Evol. Microbiol.">
        <title>The Global Catalogue of Microorganisms (GCM) 10K type strain sequencing project: providing services to taxonomists for standard genome sequencing and annotation.</title>
        <authorList>
            <consortium name="The Broad Institute Genomics Platform"/>
            <consortium name="The Broad Institute Genome Sequencing Center for Infectious Disease"/>
            <person name="Wu L."/>
            <person name="Ma J."/>
        </authorList>
    </citation>
    <scope>NUCLEOTIDE SEQUENCE [LARGE SCALE GENOMIC DNA]</scope>
    <source>
        <strain evidence="1 2">IBRC-M 10256</strain>
    </source>
</reference>
<keyword evidence="1" id="KW-0687">Ribonucleoprotein</keyword>
<dbReference type="AlphaFoldDB" id="A0ABD5NSF4"/>
<keyword evidence="2" id="KW-1185">Reference proteome</keyword>
<name>A0ABD5NSF4_9EURY</name>
<protein>
    <submittedName>
        <fullName evidence="1">H/ACA ribonucleoprotein complex subunit GAR1</fullName>
    </submittedName>
</protein>
<evidence type="ECO:0000313" key="2">
    <source>
        <dbReference type="Proteomes" id="UP001595846"/>
    </source>
</evidence>
<proteinExistence type="predicted"/>
<dbReference type="SUPFAM" id="SSF50447">
    <property type="entry name" value="Translation proteins"/>
    <property type="match status" value="1"/>
</dbReference>
<dbReference type="Gene3D" id="2.40.10.230">
    <property type="entry name" value="Probable tRNA pseudouridine synthase domain"/>
    <property type="match status" value="1"/>
</dbReference>
<dbReference type="GO" id="GO:1990904">
    <property type="term" value="C:ribonucleoprotein complex"/>
    <property type="evidence" value="ECO:0007669"/>
    <property type="project" value="UniProtKB-KW"/>
</dbReference>
<dbReference type="Pfam" id="PF04410">
    <property type="entry name" value="Gar1"/>
    <property type="match status" value="1"/>
</dbReference>
<dbReference type="Proteomes" id="UP001595846">
    <property type="component" value="Unassembled WGS sequence"/>
</dbReference>
<dbReference type="RefSeq" id="WP_256531595.1">
    <property type="nucleotide sequence ID" value="NZ_CP101824.1"/>
</dbReference>
<dbReference type="InterPro" id="IPR007504">
    <property type="entry name" value="H/ACA_rnp_Gar1/Naf1"/>
</dbReference>
<dbReference type="NCBIfam" id="NF009628">
    <property type="entry name" value="PRK13149.1-2"/>
    <property type="match status" value="1"/>
</dbReference>
<dbReference type="EMBL" id="JBHSAQ010000014">
    <property type="protein sequence ID" value="MFC3959891.1"/>
    <property type="molecule type" value="Genomic_DNA"/>
</dbReference>
<organism evidence="1 2">
    <name type="scientific">Halovivax cerinus</name>
    <dbReference type="NCBI Taxonomy" id="1487865"/>
    <lineage>
        <taxon>Archaea</taxon>
        <taxon>Methanobacteriati</taxon>
        <taxon>Methanobacteriota</taxon>
        <taxon>Stenosarchaea group</taxon>
        <taxon>Halobacteria</taxon>
        <taxon>Halobacteriales</taxon>
        <taxon>Natrialbaceae</taxon>
        <taxon>Halovivax</taxon>
    </lineage>
</organism>
<evidence type="ECO:0000313" key="1">
    <source>
        <dbReference type="EMBL" id="MFC3959891.1"/>
    </source>
</evidence>
<sequence>MRRAGTVVEVAQGVLVCRMADEDVDLGAMILDDSLTEVGRVVDVFGPVTEPFAAISPSDDVHPPRLVGEHVYVR</sequence>